<dbReference type="InterPro" id="IPR027843">
    <property type="entry name" value="DUF4440"/>
</dbReference>
<evidence type="ECO:0000259" key="2">
    <source>
        <dbReference type="Pfam" id="PF14534"/>
    </source>
</evidence>
<proteinExistence type="predicted"/>
<reference evidence="3 4" key="1">
    <citation type="submission" date="2019-06" db="EMBL/GenBank/DDBJ databases">
        <title>Lysobacter alkalisoli sp. nov. isolated from saline soil.</title>
        <authorList>
            <person name="Sun J.-Q."/>
            <person name="Xu L."/>
        </authorList>
    </citation>
    <scope>NUCLEOTIDE SEQUENCE [LARGE SCALE GENOMIC DNA]</scope>
    <source>
        <strain evidence="3 4">JCM 31130</strain>
    </source>
</reference>
<evidence type="ECO:0000313" key="3">
    <source>
        <dbReference type="EMBL" id="TQD42604.1"/>
    </source>
</evidence>
<dbReference type="Proteomes" id="UP000318212">
    <property type="component" value="Unassembled WGS sequence"/>
</dbReference>
<feature type="domain" description="DUF4440" evidence="2">
    <location>
        <begin position="40"/>
        <end position="145"/>
    </location>
</feature>
<evidence type="ECO:0000256" key="1">
    <source>
        <dbReference type="SAM" id="SignalP"/>
    </source>
</evidence>
<dbReference type="AlphaFoldDB" id="A0A508A2B6"/>
<dbReference type="PROSITE" id="PS51257">
    <property type="entry name" value="PROKAR_LIPOPROTEIN"/>
    <property type="match status" value="1"/>
</dbReference>
<comment type="caution">
    <text evidence="3">The sequence shown here is derived from an EMBL/GenBank/DDBJ whole genome shotgun (WGS) entry which is preliminary data.</text>
</comment>
<organism evidence="3 4">
    <name type="scientific">Marilutibacter aestuarii</name>
    <dbReference type="NCBI Taxonomy" id="1706195"/>
    <lineage>
        <taxon>Bacteria</taxon>
        <taxon>Pseudomonadati</taxon>
        <taxon>Pseudomonadota</taxon>
        <taxon>Gammaproteobacteria</taxon>
        <taxon>Lysobacterales</taxon>
        <taxon>Lysobacteraceae</taxon>
        <taxon>Marilutibacter</taxon>
    </lineage>
</organism>
<gene>
    <name evidence="3" type="ORF">FKV25_11455</name>
</gene>
<accession>A0A508A2B6</accession>
<dbReference type="EMBL" id="VICE01000105">
    <property type="protein sequence ID" value="TQD42604.1"/>
    <property type="molecule type" value="Genomic_DNA"/>
</dbReference>
<dbReference type="Pfam" id="PF14534">
    <property type="entry name" value="DUF4440"/>
    <property type="match status" value="1"/>
</dbReference>
<feature type="signal peptide" evidence="1">
    <location>
        <begin position="1"/>
        <end position="28"/>
    </location>
</feature>
<dbReference type="OrthoDB" id="5801455at2"/>
<feature type="chain" id="PRO_5021483341" evidence="1">
    <location>
        <begin position="29"/>
        <end position="154"/>
    </location>
</feature>
<dbReference type="InterPro" id="IPR032710">
    <property type="entry name" value="NTF2-like_dom_sf"/>
</dbReference>
<protein>
    <submittedName>
        <fullName evidence="3">Nuclear transport factor 2 family protein</fullName>
    </submittedName>
</protein>
<keyword evidence="1" id="KW-0732">Signal</keyword>
<dbReference type="SUPFAM" id="SSF54427">
    <property type="entry name" value="NTF2-like"/>
    <property type="match status" value="1"/>
</dbReference>
<name>A0A508A2B6_9GAMM</name>
<sequence length="154" mass="16965">MMKCSTSTHAPFRWLLTCLLLLSVIALAGCSRETPEARLRQAVDLLGEAIEARDAGAIEDRLAEDFIGPDAMDRDAARRMAALMFLRYRDVGVTLGPARTEISGSHATVRFEALLTGGGGQLLPESVRAYQVDSGWRLEDGEWRLTSVDWSGRR</sequence>
<dbReference type="Gene3D" id="3.10.450.50">
    <property type="match status" value="1"/>
</dbReference>
<evidence type="ECO:0000313" key="4">
    <source>
        <dbReference type="Proteomes" id="UP000318212"/>
    </source>
</evidence>
<keyword evidence="4" id="KW-1185">Reference proteome</keyword>